<proteinExistence type="predicted"/>
<reference evidence="1" key="1">
    <citation type="journal article" date="2019" name="Environ. Microbiol.">
        <title>Fungal ecological strategies reflected in gene transcription - a case study of two litter decomposers.</title>
        <authorList>
            <person name="Barbi F."/>
            <person name="Kohler A."/>
            <person name="Barry K."/>
            <person name="Baskaran P."/>
            <person name="Daum C."/>
            <person name="Fauchery L."/>
            <person name="Ihrmark K."/>
            <person name="Kuo A."/>
            <person name="LaButti K."/>
            <person name="Lipzen A."/>
            <person name="Morin E."/>
            <person name="Grigoriev I.V."/>
            <person name="Henrissat B."/>
            <person name="Lindahl B."/>
            <person name="Martin F."/>
        </authorList>
    </citation>
    <scope>NUCLEOTIDE SEQUENCE</scope>
    <source>
        <strain evidence="1">JB14</strain>
    </source>
</reference>
<name>A0A6A4H6U8_9AGAR</name>
<protein>
    <submittedName>
        <fullName evidence="1">Uncharacterized protein</fullName>
    </submittedName>
</protein>
<accession>A0A6A4H6U8</accession>
<evidence type="ECO:0000313" key="2">
    <source>
        <dbReference type="Proteomes" id="UP000799118"/>
    </source>
</evidence>
<dbReference type="Proteomes" id="UP000799118">
    <property type="component" value="Unassembled WGS sequence"/>
</dbReference>
<organism evidence="1 2">
    <name type="scientific">Gymnopus androsaceus JB14</name>
    <dbReference type="NCBI Taxonomy" id="1447944"/>
    <lineage>
        <taxon>Eukaryota</taxon>
        <taxon>Fungi</taxon>
        <taxon>Dikarya</taxon>
        <taxon>Basidiomycota</taxon>
        <taxon>Agaricomycotina</taxon>
        <taxon>Agaricomycetes</taxon>
        <taxon>Agaricomycetidae</taxon>
        <taxon>Agaricales</taxon>
        <taxon>Marasmiineae</taxon>
        <taxon>Omphalotaceae</taxon>
        <taxon>Gymnopus</taxon>
    </lineage>
</organism>
<gene>
    <name evidence="1" type="ORF">BT96DRAFT_943636</name>
</gene>
<evidence type="ECO:0000313" key="1">
    <source>
        <dbReference type="EMBL" id="KAE9393821.1"/>
    </source>
</evidence>
<dbReference type="EMBL" id="ML769563">
    <property type="protein sequence ID" value="KAE9393821.1"/>
    <property type="molecule type" value="Genomic_DNA"/>
</dbReference>
<dbReference type="AlphaFoldDB" id="A0A6A4H6U8"/>
<sequence>MVTLSRFITIVTLGIIELAGTMATSVTMLGMRTLETTVPVITNEMGTATTGDVMFMTPSTVVLFKVERATWNIPGLAATVRIPGISTKQVQYGVQKKGKFCDIQPRERDKKQVKSGYRWIVGILTSQHLISITSTKKFVKEMCKMAIDSRGKKTNNVVEEGVEVVELLLDNEAQHCIVY</sequence>
<keyword evidence="2" id="KW-1185">Reference proteome</keyword>